<feature type="compositionally biased region" description="Basic and acidic residues" evidence="1">
    <location>
        <begin position="1988"/>
        <end position="2005"/>
    </location>
</feature>
<feature type="region of interest" description="Disordered" evidence="1">
    <location>
        <begin position="2078"/>
        <end position="2114"/>
    </location>
</feature>
<feature type="compositionally biased region" description="Polar residues" evidence="1">
    <location>
        <begin position="2014"/>
        <end position="2023"/>
    </location>
</feature>
<dbReference type="GeneID" id="100214186"/>
<dbReference type="PANTHER" id="PTHR15032">
    <property type="entry name" value="N-ACYL-PHOSPHATIDYLETHANOLAMINE-HYDROLYZING PHOSPHOLIPASE D"/>
    <property type="match status" value="1"/>
</dbReference>
<feature type="compositionally biased region" description="Polar residues" evidence="1">
    <location>
        <begin position="2443"/>
        <end position="2453"/>
    </location>
</feature>
<proteinExistence type="predicted"/>
<feature type="compositionally biased region" description="Basic and acidic residues" evidence="1">
    <location>
        <begin position="1334"/>
        <end position="1349"/>
    </location>
</feature>
<organism evidence="3 4">
    <name type="scientific">Hydra vulgaris</name>
    <name type="common">Hydra</name>
    <name type="synonym">Hydra attenuata</name>
    <dbReference type="NCBI Taxonomy" id="6087"/>
    <lineage>
        <taxon>Eukaryota</taxon>
        <taxon>Metazoa</taxon>
        <taxon>Cnidaria</taxon>
        <taxon>Hydrozoa</taxon>
        <taxon>Hydroidolina</taxon>
        <taxon>Anthoathecata</taxon>
        <taxon>Aplanulata</taxon>
        <taxon>Hydridae</taxon>
        <taxon>Hydra</taxon>
    </lineage>
</organism>
<feature type="compositionally biased region" description="Basic and acidic residues" evidence="1">
    <location>
        <begin position="1212"/>
        <end position="1227"/>
    </location>
</feature>
<feature type="region of interest" description="Disordered" evidence="1">
    <location>
        <begin position="966"/>
        <end position="1008"/>
    </location>
</feature>
<dbReference type="InterPro" id="IPR036866">
    <property type="entry name" value="RibonucZ/Hydroxyglut_hydro"/>
</dbReference>
<feature type="compositionally biased region" description="Basic and acidic residues" evidence="1">
    <location>
        <begin position="1118"/>
        <end position="1130"/>
    </location>
</feature>
<feature type="compositionally biased region" description="Basic and acidic residues" evidence="1">
    <location>
        <begin position="1240"/>
        <end position="1252"/>
    </location>
</feature>
<feature type="region of interest" description="Disordered" evidence="1">
    <location>
        <begin position="1458"/>
        <end position="1487"/>
    </location>
</feature>
<feature type="compositionally biased region" description="Basic and acidic residues" evidence="1">
    <location>
        <begin position="1090"/>
        <end position="1105"/>
    </location>
</feature>
<feature type="compositionally biased region" description="Polar residues" evidence="1">
    <location>
        <begin position="1229"/>
        <end position="1239"/>
    </location>
</feature>
<feature type="compositionally biased region" description="Basic and acidic residues" evidence="1">
    <location>
        <begin position="1301"/>
        <end position="1316"/>
    </location>
</feature>
<feature type="compositionally biased region" description="Basic and acidic residues" evidence="1">
    <location>
        <begin position="1813"/>
        <end position="1825"/>
    </location>
</feature>
<dbReference type="Pfam" id="PF12706">
    <property type="entry name" value="Lactamase_B_2"/>
    <property type="match status" value="1"/>
</dbReference>
<feature type="compositionally biased region" description="Polar residues" evidence="1">
    <location>
        <begin position="1168"/>
        <end position="1178"/>
    </location>
</feature>
<feature type="compositionally biased region" description="Polar residues" evidence="1">
    <location>
        <begin position="1690"/>
        <end position="1700"/>
    </location>
</feature>
<feature type="compositionally biased region" description="Basic and acidic residues" evidence="1">
    <location>
        <begin position="1029"/>
        <end position="1044"/>
    </location>
</feature>
<feature type="compositionally biased region" description="Basic and acidic residues" evidence="1">
    <location>
        <begin position="966"/>
        <end position="983"/>
    </location>
</feature>
<feature type="compositionally biased region" description="Polar residues" evidence="1">
    <location>
        <begin position="1046"/>
        <end position="1056"/>
    </location>
</feature>
<feature type="compositionally biased region" description="Basic and acidic residues" evidence="1">
    <location>
        <begin position="1639"/>
        <end position="1687"/>
    </location>
</feature>
<feature type="compositionally biased region" description="Polar residues" evidence="1">
    <location>
        <begin position="1973"/>
        <end position="1986"/>
    </location>
</feature>
<feature type="region of interest" description="Disordered" evidence="1">
    <location>
        <begin position="1895"/>
        <end position="1954"/>
    </location>
</feature>
<feature type="region of interest" description="Disordered" evidence="1">
    <location>
        <begin position="2435"/>
        <end position="2454"/>
    </location>
</feature>
<feature type="compositionally biased region" description="Polar residues" evidence="1">
    <location>
        <begin position="1351"/>
        <end position="1361"/>
    </location>
</feature>
<feature type="region of interest" description="Disordered" evidence="1">
    <location>
        <begin position="1332"/>
        <end position="1369"/>
    </location>
</feature>
<feature type="region of interest" description="Disordered" evidence="1">
    <location>
        <begin position="1586"/>
        <end position="1739"/>
    </location>
</feature>
<feature type="region of interest" description="Disordered" evidence="1">
    <location>
        <begin position="1149"/>
        <end position="1194"/>
    </location>
</feature>
<feature type="compositionally biased region" description="Basic and acidic residues" evidence="1">
    <location>
        <begin position="1586"/>
        <end position="1625"/>
    </location>
</feature>
<gene>
    <name evidence="4" type="primary">LOC100214186</name>
</gene>
<feature type="compositionally biased region" description="Basic and acidic residues" evidence="1">
    <location>
        <begin position="1931"/>
        <end position="1954"/>
    </location>
</feature>
<feature type="compositionally biased region" description="Polar residues" evidence="1">
    <location>
        <begin position="1290"/>
        <end position="1300"/>
    </location>
</feature>
<feature type="compositionally biased region" description="Basic and acidic residues" evidence="1">
    <location>
        <begin position="1763"/>
        <end position="1796"/>
    </location>
</feature>
<feature type="region of interest" description="Disordered" evidence="1">
    <location>
        <begin position="1973"/>
        <end position="2064"/>
    </location>
</feature>
<feature type="compositionally biased region" description="Basic and acidic residues" evidence="1">
    <location>
        <begin position="824"/>
        <end position="837"/>
    </location>
</feature>
<feature type="compositionally biased region" description="Basic and acidic residues" evidence="1">
    <location>
        <begin position="910"/>
        <end position="922"/>
    </location>
</feature>
<dbReference type="Gene3D" id="3.60.15.10">
    <property type="entry name" value="Ribonuclease Z/Hydroxyacylglutathione hydrolase-like"/>
    <property type="match status" value="1"/>
</dbReference>
<feature type="compositionally biased region" description="Polar residues" evidence="1">
    <location>
        <begin position="2510"/>
        <end position="2521"/>
    </location>
</feature>
<feature type="compositionally biased region" description="Basic and acidic residues" evidence="1">
    <location>
        <begin position="2525"/>
        <end position="2537"/>
    </location>
</feature>
<feature type="region of interest" description="Disordered" evidence="1">
    <location>
        <begin position="670"/>
        <end position="692"/>
    </location>
</feature>
<reference evidence="4" key="1">
    <citation type="submission" date="2025-08" db="UniProtKB">
        <authorList>
            <consortium name="RefSeq"/>
        </authorList>
    </citation>
    <scope>IDENTIFICATION</scope>
</reference>
<feature type="compositionally biased region" description="Low complexity" evidence="1">
    <location>
        <begin position="1626"/>
        <end position="1637"/>
    </location>
</feature>
<feature type="compositionally biased region" description="Basic and acidic residues" evidence="1">
    <location>
        <begin position="1833"/>
        <end position="1858"/>
    </location>
</feature>
<feature type="compositionally biased region" description="Basic and acidic residues" evidence="1">
    <location>
        <begin position="1179"/>
        <end position="1194"/>
    </location>
</feature>
<evidence type="ECO:0000313" key="4">
    <source>
        <dbReference type="RefSeq" id="XP_065673762.1"/>
    </source>
</evidence>
<evidence type="ECO:0000259" key="2">
    <source>
        <dbReference type="Pfam" id="PF12706"/>
    </source>
</evidence>
<sequence length="2763" mass="315089">MATNAEHKTIAINVYKKTVKVKSKKDNDEYLRAELKDGKYQLPWKTDAAPPDGWANFKSFLFPDSSGVPNEEKLNEEPLMQLIKADPQQIKNPPENGIRVTWLGHASVLFQLDSANLLVNPNFNARGIKYYHPGDNKRYRQPVYSVEQLPRIDCVFITNTHFDYLDLSSVRQLNNRFGKMLLWYVPMGVCDWMKKAGCINVVEMDWWKKDQIEFIDSTIIDKDDETKTTVFTIACTPSQSYHNRAFDDDNAVLWCSWVICSPRYKIFVSGSTGYAKVFQSIGRKYGPFHMAALPIGGYDPKSRNGYGNLTPEQAVQVHKDILAMHSLALSWGTFALSSEHYLEPPHRLNKELKKSGLSNTQFFVLKHGESRLIIINTLSKEDASGYIKEKKKETELNGESLNNVVKETQQEDHGCDCCNLHTKELLTEVPVTIACTSEIFSESSVQENKTEEKIETEENQTLGNNVVNETQKEEHPNDQNHNYPLTEDPSTVICNSELFAKTNIKENKTEKVIKTKQHQTSINSAVNETQKEEHLYEQKHGIKIKNLSAGDPVTCTSEVLIEIGIKKDKTEEIEINQHQESVNNTVNETIEKITNNGHKKNIHIDHLIAEKTMRITYTDMFSEYDIIEEKMEESIETNQNEMQQKQHNERIPLAENPTTVTYRSEVFLESSTKEDKTEDNIESVKNQSSVDINVEQIQQEESHDEHKHDTKIKVTLKEEPVVVASTSEVFSENKINNKTEDNIESKKDDSSVDNSVKETQQEEGHDERKHTEVVNTLKEEPVIVASSIEVFSESYIDNKTEDNIESEKDDSSVDNSVKETQQSEGHDEHKQTEIVNTLKEEPVIVACSIKEDNIESEKDNSSVDNSVKETLQVEGHDEHKQTEVVNTLKEEPMVVASSIEVFSESYIDNKTEDNIESEKDDSSVDNSVKETLQVEGHDEYKQTEIVNTLKEEPVVVASSIEVFSERYIDNKTEDNIESEKDDSSVDNSVKETQQVEGHDEHKQTEIVNTLKEEPVVVASPIEVFSESYIDNKTEDNIESEKDDSSVDNSVKETQQVEGHDEHKQTEVVNTLKEEPMVVASSIEVFSESYIDNKTEDNIESEKDDSSVDNSVKETQQVEGHDEHKQTEIVNTLKEEPVVVASPIEVFSESYIDNKTEDNIESEKDDSSVDNSVKETQQVEGHDEHKQTEVVNTLKEEPMVVASSLEVFSESYIDNKTEDNIESEKDDSSVDNSVKETQQVEGHDEHKQTEIVNTLKEEPVVVASPIEVFSESYIDNKTEDNIESEKDDSSVDNSVKETQQVEGHDEHKQTEVVNTLKEEPMVVASSIEVFSESYIDNKTEDNIESEKDDSSVDNSVKETQQVEGHDEHKQTEIVNTLKEEPVVVASSIEVFSESYIDNKTEDNIESEKDDSSVDNSVKEAQQVEGHDEHKQTEIVNTLKEEPVVVASSIEVFSESYIDNKPEDNIESEKDGVKEAHQEGGHDEHKHTEVVNILKEEPVIVASIIEVFSEINIKVKIEDNIESEKDNSSIDNSVKETQQEEWHDEHKHDTEINKKMKKEPVVVASTSEVFSESNNESKTVKFLFKDNVKSEKDQSSVDNNVKETQQEEHHIEHNNDLEIENTLKEEPVVVSSTSEVFSEGNNKEKTQDNIESEKDQSSVDNNVKETQQEEHHHEHKHDIEIKNTLKEEPVVITSTNEVFSESNIDDKTEDNTESEKDQSSVDNNVKERQDEKQYAEHKQDTEINTLKKDAVMVASSTELILENNIADKAESEKDQSSVDVVKETQQEEGHDELKRDIEEPVVVACTSEVFSESNIEDKTEDNIESGKDQSSVDINVKEKQQEEHHNGHKHDTEIENTLKEEPVMVASTSEVFLESNNEDKTESQKDLLSVDINVKETLQEEQHGEHKHDTEIINTLKEEPVVVGSTSQEDITESEKDQSVDTNVKKTQQEERHDELKHYTEMEITLKEEHVLVASTSEESGKDQSSVEINVKETQQEERHDELKHDTEIEEPVLAVSTNDVFSESNIDDKTEFEKVQSSGDNNVKETKQEELHDEHKHDTEIENTLKEETVVAVSINEMFSESNIGDKTESEKDQSSHDNNAKEIQQKECHDEHKHYTEIENTLKDEPVVITSTSEVFSESNIEVKIENSIESGKDQSSVEMNVKETQQEEKHDELKHDTEIEKPVLVASTNDVFSESNIDNKPEFEKGQSSVDNNVKETKQEELHDEHKHDTEIENTVKEETMVAVSTSEMFSESNIDCKTHYGKDQLLIGDNVKETQQEERHDEHKHDMEIENILKEETVVVASTIEVFSESNNEVKLEDNIESEKDQSSVDNNVKETQQEEHHHEHKHDIEINNTLKEEPVVITSTNEVFSESNIEVKIEDNIESGKDQSLVNSIIKETLQVECGDKHNTEIENSWKEEPIMVNCASDFVTENKDRSKTENNIESAKSQSSVDKIVTETQQKEAHDENKHETKTEHLLTEEPVIVTCTSEVFSECNNEDKTEKPVAPINHQSSVDCINNENQEEVDHNEHKQDTKAENASSEPVPVVCSSEVKKHSENNEENKVEDSVELGKDQSSLNIIKEVQQEKRYDESKDETETEHPLNKAPDEKIEFKQHKALVDNIVYQTKEHEHFDEHKNDIKVEHASIKDPVSASYNSEVFSVSASYNSEEVIVTKDQRSVNGLVEQYQHTEHHYDDRSNDVHHVCNPLLMNDSKPYCDESLTCTTEFCKNDEKEDKRGKKIDTELHHESVDTLVEATLREISP</sequence>
<evidence type="ECO:0000313" key="3">
    <source>
        <dbReference type="Proteomes" id="UP001652625"/>
    </source>
</evidence>
<feature type="region of interest" description="Disordered" evidence="1">
    <location>
        <begin position="2317"/>
        <end position="2359"/>
    </location>
</feature>
<feature type="compositionally biased region" description="Basic and acidic residues" evidence="1">
    <location>
        <begin position="1895"/>
        <end position="1918"/>
    </location>
</feature>
<feature type="region of interest" description="Disordered" evidence="1">
    <location>
        <begin position="791"/>
        <end position="837"/>
    </location>
</feature>
<feature type="region of interest" description="Disordered" evidence="1">
    <location>
        <begin position="1394"/>
        <end position="1432"/>
    </location>
</feature>
<feature type="compositionally biased region" description="Basic and acidic residues" evidence="1">
    <location>
        <begin position="996"/>
        <end position="1008"/>
    </location>
</feature>
<feature type="compositionally biased region" description="Basic and acidic residues" evidence="1">
    <location>
        <begin position="796"/>
        <end position="811"/>
    </location>
</feature>
<feature type="region of interest" description="Disordered" evidence="1">
    <location>
        <begin position="2496"/>
        <end position="2607"/>
    </location>
</feature>
<feature type="region of interest" description="Disordered" evidence="1">
    <location>
        <begin position="1210"/>
        <end position="1252"/>
    </location>
</feature>
<feature type="compositionally biased region" description="Basic and acidic residues" evidence="1">
    <location>
        <begin position="1057"/>
        <end position="1072"/>
    </location>
</feature>
<feature type="region of interest" description="Disordered" evidence="1">
    <location>
        <begin position="910"/>
        <end position="936"/>
    </location>
</feature>
<dbReference type="PANTHER" id="PTHR15032:SF4">
    <property type="entry name" value="N-ACYL-PHOSPHATIDYLETHANOLAMINE-HYDROLYZING PHOSPHOLIPASE D"/>
    <property type="match status" value="1"/>
</dbReference>
<feature type="compositionally biased region" description="Basic and acidic residues" evidence="1">
    <location>
        <begin position="1151"/>
        <end position="1166"/>
    </location>
</feature>
<feature type="compositionally biased region" description="Basic and acidic residues" evidence="1">
    <location>
        <begin position="2552"/>
        <end position="2573"/>
    </location>
</feature>
<feature type="region of interest" description="Disordered" evidence="1">
    <location>
        <begin position="444"/>
        <end position="465"/>
    </location>
</feature>
<protein>
    <submittedName>
        <fullName evidence="4">Uncharacterized protein PF3D7_1120600 isoform X9</fullName>
    </submittedName>
</protein>
<feature type="region of interest" description="Disordered" evidence="1">
    <location>
        <begin position="1519"/>
        <end position="1557"/>
    </location>
</feature>
<evidence type="ECO:0000256" key="1">
    <source>
        <dbReference type="SAM" id="MobiDB-lite"/>
    </source>
</evidence>
<feature type="region of interest" description="Disordered" evidence="1">
    <location>
        <begin position="1025"/>
        <end position="1072"/>
    </location>
</feature>
<accession>A0ABM4DH08</accession>
<feature type="compositionally biased region" description="Basic and acidic residues" evidence="1">
    <location>
        <begin position="735"/>
        <end position="775"/>
    </location>
</feature>
<dbReference type="SUPFAM" id="SSF56281">
    <property type="entry name" value="Metallo-hydrolase/oxidoreductase"/>
    <property type="match status" value="1"/>
</dbReference>
<feature type="region of interest" description="Disordered" evidence="1">
    <location>
        <begin position="2147"/>
        <end position="2238"/>
    </location>
</feature>
<name>A0ABM4DH08_HYDVU</name>
<feature type="compositionally biased region" description="Polar residues" evidence="1">
    <location>
        <begin position="683"/>
        <end position="692"/>
    </location>
</feature>
<feature type="compositionally biased region" description="Low complexity" evidence="1">
    <location>
        <begin position="2541"/>
        <end position="2551"/>
    </location>
</feature>
<feature type="region of interest" description="Disordered" evidence="1">
    <location>
        <begin position="733"/>
        <end position="775"/>
    </location>
</feature>
<feature type="compositionally biased region" description="Polar residues" evidence="1">
    <location>
        <begin position="2187"/>
        <end position="2197"/>
    </location>
</feature>
<feature type="compositionally biased region" description="Polar residues" evidence="1">
    <location>
        <begin position="1107"/>
        <end position="1117"/>
    </location>
</feature>
<feature type="compositionally biased region" description="Polar residues" evidence="1">
    <location>
        <begin position="985"/>
        <end position="995"/>
    </location>
</feature>
<feature type="compositionally biased region" description="Basic and acidic residues" evidence="1">
    <location>
        <begin position="1273"/>
        <end position="1288"/>
    </location>
</feature>
<dbReference type="InterPro" id="IPR001279">
    <property type="entry name" value="Metallo-B-lactamas"/>
</dbReference>
<dbReference type="Proteomes" id="UP001652625">
    <property type="component" value="Chromosome 14"/>
</dbReference>
<feature type="compositionally biased region" description="Basic and acidic residues" evidence="1">
    <location>
        <begin position="1395"/>
        <end position="1410"/>
    </location>
</feature>
<feature type="compositionally biased region" description="Polar residues" evidence="1">
    <location>
        <begin position="813"/>
        <end position="823"/>
    </location>
</feature>
<feature type="compositionally biased region" description="Basic and acidic residues" evidence="1">
    <location>
        <begin position="1702"/>
        <end position="1739"/>
    </location>
</feature>
<feature type="compositionally biased region" description="Basic and acidic residues" evidence="1">
    <location>
        <begin position="2041"/>
        <end position="2064"/>
    </location>
</feature>
<feature type="region of interest" description="Disordered" evidence="1">
    <location>
        <begin position="1271"/>
        <end position="1316"/>
    </location>
</feature>
<feature type="region of interest" description="Disordered" evidence="1">
    <location>
        <begin position="1088"/>
        <end position="1130"/>
    </location>
</feature>
<feature type="compositionally biased region" description="Basic and acidic residues" evidence="1">
    <location>
        <begin position="2214"/>
        <end position="2238"/>
    </location>
</feature>
<feature type="compositionally biased region" description="Basic and acidic residues" evidence="1">
    <location>
        <begin position="1423"/>
        <end position="1432"/>
    </location>
</feature>
<feature type="compositionally biased region" description="Basic and acidic residues" evidence="1">
    <location>
        <begin position="2161"/>
        <end position="2182"/>
    </location>
</feature>
<feature type="compositionally biased region" description="Basic and acidic residues" evidence="1">
    <location>
        <begin position="2083"/>
        <end position="2114"/>
    </location>
</feature>
<feature type="region of interest" description="Disordered" evidence="1">
    <location>
        <begin position="1762"/>
        <end position="1858"/>
    </location>
</feature>
<feature type="domain" description="Metallo-beta-lactamase" evidence="2">
    <location>
        <begin position="116"/>
        <end position="322"/>
    </location>
</feature>
<keyword evidence="3" id="KW-1185">Reference proteome</keyword>
<dbReference type="RefSeq" id="XP_065673762.1">
    <property type="nucleotide sequence ID" value="XM_065817690.1"/>
</dbReference>